<protein>
    <submittedName>
        <fullName evidence="2">Uncharacterized protein</fullName>
    </submittedName>
</protein>
<keyword evidence="1" id="KW-1133">Transmembrane helix</keyword>
<proteinExistence type="predicted"/>
<name>A0A0A9DF82_ARUDO</name>
<dbReference type="AlphaFoldDB" id="A0A0A9DF82"/>
<accession>A0A0A9DF82</accession>
<dbReference type="EMBL" id="GBRH01215483">
    <property type="protein sequence ID" value="JAD82412.1"/>
    <property type="molecule type" value="Transcribed_RNA"/>
</dbReference>
<keyword evidence="1" id="KW-0812">Transmembrane</keyword>
<organism evidence="2">
    <name type="scientific">Arundo donax</name>
    <name type="common">Giant reed</name>
    <name type="synonym">Donax arundinaceus</name>
    <dbReference type="NCBI Taxonomy" id="35708"/>
    <lineage>
        <taxon>Eukaryota</taxon>
        <taxon>Viridiplantae</taxon>
        <taxon>Streptophyta</taxon>
        <taxon>Embryophyta</taxon>
        <taxon>Tracheophyta</taxon>
        <taxon>Spermatophyta</taxon>
        <taxon>Magnoliopsida</taxon>
        <taxon>Liliopsida</taxon>
        <taxon>Poales</taxon>
        <taxon>Poaceae</taxon>
        <taxon>PACMAD clade</taxon>
        <taxon>Arundinoideae</taxon>
        <taxon>Arundineae</taxon>
        <taxon>Arundo</taxon>
    </lineage>
</organism>
<keyword evidence="1" id="KW-0472">Membrane</keyword>
<reference evidence="2" key="1">
    <citation type="submission" date="2014-09" db="EMBL/GenBank/DDBJ databases">
        <authorList>
            <person name="Magalhaes I.L.F."/>
            <person name="Oliveira U."/>
            <person name="Santos F.R."/>
            <person name="Vidigal T.H.D.A."/>
            <person name="Brescovit A.D."/>
            <person name="Santos A.J."/>
        </authorList>
    </citation>
    <scope>NUCLEOTIDE SEQUENCE</scope>
    <source>
        <tissue evidence="2">Shoot tissue taken approximately 20 cm above the soil surface</tissue>
    </source>
</reference>
<sequence>MTCLGHFSTFNSFRECSGPQKSTHAAAQLWVFFPTMLSLFFILSARIR</sequence>
<reference evidence="2" key="2">
    <citation type="journal article" date="2015" name="Data Brief">
        <title>Shoot transcriptome of the giant reed, Arundo donax.</title>
        <authorList>
            <person name="Barrero R.A."/>
            <person name="Guerrero F.D."/>
            <person name="Moolhuijzen P."/>
            <person name="Goolsby J.A."/>
            <person name="Tidwell J."/>
            <person name="Bellgard S.E."/>
            <person name="Bellgard M.I."/>
        </authorList>
    </citation>
    <scope>NUCLEOTIDE SEQUENCE</scope>
    <source>
        <tissue evidence="2">Shoot tissue taken approximately 20 cm above the soil surface</tissue>
    </source>
</reference>
<feature type="transmembrane region" description="Helical" evidence="1">
    <location>
        <begin position="27"/>
        <end position="45"/>
    </location>
</feature>
<evidence type="ECO:0000256" key="1">
    <source>
        <dbReference type="SAM" id="Phobius"/>
    </source>
</evidence>
<evidence type="ECO:0000313" key="2">
    <source>
        <dbReference type="EMBL" id="JAD82412.1"/>
    </source>
</evidence>